<gene>
    <name evidence="2" type="ORF">GTA08_BOTSDO04696</name>
</gene>
<sequence>MDSHCNNREMDDEDWIDGAAEFIEDLIGKMEKCDEQLGDYPYDPNISNLREKLDQLLEDTKSQRHEIASLQRTNFAPMEKRTTMCRAFQEIERLWESLKYLIDQELSGQEW</sequence>
<feature type="coiled-coil region" evidence="1">
    <location>
        <begin position="46"/>
        <end position="73"/>
    </location>
</feature>
<dbReference type="AlphaFoldDB" id="A0A8H4IYK3"/>
<evidence type="ECO:0000313" key="3">
    <source>
        <dbReference type="Proteomes" id="UP000572817"/>
    </source>
</evidence>
<dbReference type="Proteomes" id="UP000572817">
    <property type="component" value="Unassembled WGS sequence"/>
</dbReference>
<proteinExistence type="predicted"/>
<reference evidence="2" key="1">
    <citation type="submission" date="2020-04" db="EMBL/GenBank/DDBJ databases">
        <title>Genome Assembly and Annotation of Botryosphaeria dothidea sdau 11-99, a Latent Pathogen of Apple Fruit Ring Rot in China.</title>
        <authorList>
            <person name="Yu C."/>
            <person name="Diao Y."/>
            <person name="Lu Q."/>
            <person name="Zhao J."/>
            <person name="Cui S."/>
            <person name="Peng C."/>
            <person name="He B."/>
            <person name="Liu H."/>
        </authorList>
    </citation>
    <scope>NUCLEOTIDE SEQUENCE [LARGE SCALE GENOMIC DNA]</scope>
    <source>
        <strain evidence="2">Sdau11-99</strain>
    </source>
</reference>
<comment type="caution">
    <text evidence="2">The sequence shown here is derived from an EMBL/GenBank/DDBJ whole genome shotgun (WGS) entry which is preliminary data.</text>
</comment>
<organism evidence="2 3">
    <name type="scientific">Botryosphaeria dothidea</name>
    <dbReference type="NCBI Taxonomy" id="55169"/>
    <lineage>
        <taxon>Eukaryota</taxon>
        <taxon>Fungi</taxon>
        <taxon>Dikarya</taxon>
        <taxon>Ascomycota</taxon>
        <taxon>Pezizomycotina</taxon>
        <taxon>Dothideomycetes</taxon>
        <taxon>Dothideomycetes incertae sedis</taxon>
        <taxon>Botryosphaeriales</taxon>
        <taxon>Botryosphaeriaceae</taxon>
        <taxon>Botryosphaeria</taxon>
    </lineage>
</organism>
<evidence type="ECO:0000256" key="1">
    <source>
        <dbReference type="SAM" id="Coils"/>
    </source>
</evidence>
<keyword evidence="3" id="KW-1185">Reference proteome</keyword>
<accession>A0A8H4IYK3</accession>
<name>A0A8H4IYK3_9PEZI</name>
<evidence type="ECO:0000313" key="2">
    <source>
        <dbReference type="EMBL" id="KAF4308692.1"/>
    </source>
</evidence>
<keyword evidence="1" id="KW-0175">Coiled coil</keyword>
<protein>
    <submittedName>
        <fullName evidence="2">Uncharacterized protein</fullName>
    </submittedName>
</protein>
<dbReference type="EMBL" id="WWBZ02000022">
    <property type="protein sequence ID" value="KAF4308692.1"/>
    <property type="molecule type" value="Genomic_DNA"/>
</dbReference>